<dbReference type="GO" id="GO:0008253">
    <property type="term" value="F:5'-nucleotidase activity"/>
    <property type="evidence" value="ECO:0007669"/>
    <property type="project" value="UniProtKB-EC"/>
</dbReference>
<keyword evidence="6" id="KW-0547">Nucleotide-binding</keyword>
<keyword evidence="4" id="KW-0963">Cytoplasm</keyword>
<feature type="domain" description="Survival protein SurE-like phosphatase/nucleotidase" evidence="8">
    <location>
        <begin position="4"/>
        <end position="192"/>
    </location>
</feature>
<comment type="caution">
    <text evidence="9">The sequence shown here is derived from an EMBL/GenBank/DDBJ whole genome shotgun (WGS) entry which is preliminary data.</text>
</comment>
<dbReference type="EC" id="3.1.3.5" evidence="3"/>
<dbReference type="GO" id="GO:0046872">
    <property type="term" value="F:metal ion binding"/>
    <property type="evidence" value="ECO:0007669"/>
    <property type="project" value="UniProtKB-KW"/>
</dbReference>
<dbReference type="AlphaFoldDB" id="A0A934I1I1"/>
<accession>A0A934I1I1</accession>
<reference evidence="9" key="1">
    <citation type="submission" date="2020-12" db="EMBL/GenBank/DDBJ databases">
        <title>Sanguibacter suaedae sp. nov., isolated from Suaeda aralocaspica.</title>
        <authorList>
            <person name="Ma Q."/>
        </authorList>
    </citation>
    <scope>NUCLEOTIDE SEQUENCE</scope>
    <source>
        <strain evidence="9">YZGR15</strain>
    </source>
</reference>
<dbReference type="EMBL" id="JAEINH010000001">
    <property type="protein sequence ID" value="MBI9113478.1"/>
    <property type="molecule type" value="Genomic_DNA"/>
</dbReference>
<evidence type="ECO:0000259" key="8">
    <source>
        <dbReference type="Pfam" id="PF01975"/>
    </source>
</evidence>
<evidence type="ECO:0000313" key="10">
    <source>
        <dbReference type="Proteomes" id="UP000602087"/>
    </source>
</evidence>
<evidence type="ECO:0000256" key="3">
    <source>
        <dbReference type="ARBA" id="ARBA00012643"/>
    </source>
</evidence>
<dbReference type="GO" id="GO:0008254">
    <property type="term" value="F:3'-nucleotidase activity"/>
    <property type="evidence" value="ECO:0007669"/>
    <property type="project" value="TreeGrafter"/>
</dbReference>
<name>A0A934I1I1_9MICO</name>
<proteinExistence type="inferred from homology"/>
<keyword evidence="7" id="KW-0378">Hydrolase</keyword>
<dbReference type="InterPro" id="IPR036523">
    <property type="entry name" value="SurE-like_sf"/>
</dbReference>
<organism evidence="9 10">
    <name type="scientific">Sanguibacter suaedae</name>
    <dbReference type="NCBI Taxonomy" id="2795737"/>
    <lineage>
        <taxon>Bacteria</taxon>
        <taxon>Bacillati</taxon>
        <taxon>Actinomycetota</taxon>
        <taxon>Actinomycetes</taxon>
        <taxon>Micrococcales</taxon>
        <taxon>Sanguibacteraceae</taxon>
        <taxon>Sanguibacter</taxon>
    </lineage>
</organism>
<protein>
    <recommendedName>
        <fullName evidence="3">5'-nucleotidase</fullName>
        <ecNumber evidence="3">3.1.3.5</ecNumber>
    </recommendedName>
</protein>
<evidence type="ECO:0000256" key="7">
    <source>
        <dbReference type="ARBA" id="ARBA00022801"/>
    </source>
</evidence>
<evidence type="ECO:0000256" key="2">
    <source>
        <dbReference type="ARBA" id="ARBA00011062"/>
    </source>
</evidence>
<dbReference type="SUPFAM" id="SSF64167">
    <property type="entry name" value="SurE-like"/>
    <property type="match status" value="1"/>
</dbReference>
<dbReference type="PANTHER" id="PTHR30457:SF12">
    <property type="entry name" value="5'_3'-NUCLEOTIDASE SURE"/>
    <property type="match status" value="1"/>
</dbReference>
<dbReference type="GO" id="GO:0004309">
    <property type="term" value="F:exopolyphosphatase activity"/>
    <property type="evidence" value="ECO:0007669"/>
    <property type="project" value="TreeGrafter"/>
</dbReference>
<dbReference type="PANTHER" id="PTHR30457">
    <property type="entry name" value="5'-NUCLEOTIDASE SURE"/>
    <property type="match status" value="1"/>
</dbReference>
<evidence type="ECO:0000256" key="5">
    <source>
        <dbReference type="ARBA" id="ARBA00022723"/>
    </source>
</evidence>
<dbReference type="InterPro" id="IPR002828">
    <property type="entry name" value="SurE-like_Pase/nucleotidase"/>
</dbReference>
<dbReference type="Pfam" id="PF01975">
    <property type="entry name" value="SurE"/>
    <property type="match status" value="1"/>
</dbReference>
<dbReference type="RefSeq" id="WP_198732051.1">
    <property type="nucleotide sequence ID" value="NZ_JAEINH010000001.1"/>
</dbReference>
<dbReference type="InterPro" id="IPR030048">
    <property type="entry name" value="SurE"/>
</dbReference>
<dbReference type="Gene3D" id="3.40.1210.10">
    <property type="entry name" value="Survival protein SurE-like phosphatase/nucleotidase"/>
    <property type="match status" value="1"/>
</dbReference>
<dbReference type="GO" id="GO:0000166">
    <property type="term" value="F:nucleotide binding"/>
    <property type="evidence" value="ECO:0007669"/>
    <property type="project" value="UniProtKB-KW"/>
</dbReference>
<keyword evidence="5" id="KW-0479">Metal-binding</keyword>
<keyword evidence="10" id="KW-1185">Reference proteome</keyword>
<evidence type="ECO:0000256" key="4">
    <source>
        <dbReference type="ARBA" id="ARBA00022490"/>
    </source>
</evidence>
<evidence type="ECO:0000256" key="6">
    <source>
        <dbReference type="ARBA" id="ARBA00022741"/>
    </source>
</evidence>
<dbReference type="Proteomes" id="UP000602087">
    <property type="component" value="Unassembled WGS sequence"/>
</dbReference>
<sequence>MRALITNDDGIDSRGLTVLAEVAAAAGFEVVVAAPAREASGASASLIGYEATGDELLYEERTPPGLADGIPSFAVQAAPALITFVGANGAFGPAPDLVLSGVNRGANVGNAVLHSGTVGAALSAMTHGIPGVAVSLDADDPQHWATASQVTARVVDWVLPRLTGDEEWRPGVVNVNVPDVPAEELRGVRRAPLASFGAVRGRVYEADGGRLTPVFGDSTAPDEPGSDAQLLTEGWATVTMLRSPWFDADAALPGD</sequence>
<evidence type="ECO:0000256" key="1">
    <source>
        <dbReference type="ARBA" id="ARBA00000815"/>
    </source>
</evidence>
<comment type="similarity">
    <text evidence="2">Belongs to the SurE nucleotidase family.</text>
</comment>
<comment type="catalytic activity">
    <reaction evidence="1">
        <text>a ribonucleoside 5'-phosphate + H2O = a ribonucleoside + phosphate</text>
        <dbReference type="Rhea" id="RHEA:12484"/>
        <dbReference type="ChEBI" id="CHEBI:15377"/>
        <dbReference type="ChEBI" id="CHEBI:18254"/>
        <dbReference type="ChEBI" id="CHEBI:43474"/>
        <dbReference type="ChEBI" id="CHEBI:58043"/>
        <dbReference type="EC" id="3.1.3.5"/>
    </reaction>
</comment>
<evidence type="ECO:0000313" key="9">
    <source>
        <dbReference type="EMBL" id="MBI9113478.1"/>
    </source>
</evidence>
<gene>
    <name evidence="9" type="ORF">JAV76_00440</name>
</gene>